<accession>A0A940XGI9</accession>
<keyword evidence="3" id="KW-1185">Reference proteome</keyword>
<feature type="region of interest" description="Disordered" evidence="1">
    <location>
        <begin position="40"/>
        <end position="92"/>
    </location>
</feature>
<feature type="compositionally biased region" description="Pro residues" evidence="1">
    <location>
        <begin position="83"/>
        <end position="92"/>
    </location>
</feature>
<reference evidence="2" key="1">
    <citation type="submission" date="2021-04" db="EMBL/GenBank/DDBJ databases">
        <title>Genome seq and assembly of Streptomyces sp. RG38.</title>
        <authorList>
            <person name="Chhetri G."/>
        </authorList>
    </citation>
    <scope>NUCLEOTIDE SEQUENCE</scope>
    <source>
        <strain evidence="2">RG38</strain>
    </source>
</reference>
<name>A0A940XGI9_9ACTN</name>
<protein>
    <submittedName>
        <fullName evidence="2">Uncharacterized protein</fullName>
    </submittedName>
</protein>
<sequence>MLTDPHALRHFRHAELVRQADEARLAREAIRARRAAARARREAARARRAAARESRTAARAARTAPAGTPAADEPRRRTGTEPPARPRAPRPA</sequence>
<proteinExistence type="predicted"/>
<evidence type="ECO:0000256" key="1">
    <source>
        <dbReference type="SAM" id="MobiDB-lite"/>
    </source>
</evidence>
<comment type="caution">
    <text evidence="2">The sequence shown here is derived from an EMBL/GenBank/DDBJ whole genome shotgun (WGS) entry which is preliminary data.</text>
</comment>
<organism evidence="2 3">
    <name type="scientific">Streptomyces tagetis</name>
    <dbReference type="NCBI Taxonomy" id="2820809"/>
    <lineage>
        <taxon>Bacteria</taxon>
        <taxon>Bacillati</taxon>
        <taxon>Actinomycetota</taxon>
        <taxon>Actinomycetes</taxon>
        <taxon>Kitasatosporales</taxon>
        <taxon>Streptomycetaceae</taxon>
        <taxon>Streptomyces</taxon>
    </lineage>
</organism>
<evidence type="ECO:0000313" key="2">
    <source>
        <dbReference type="EMBL" id="MBQ0828019.1"/>
    </source>
</evidence>
<dbReference type="EMBL" id="JAGPNL010000004">
    <property type="protein sequence ID" value="MBQ0828019.1"/>
    <property type="molecule type" value="Genomic_DNA"/>
</dbReference>
<dbReference type="Proteomes" id="UP000677875">
    <property type="component" value="Unassembled WGS sequence"/>
</dbReference>
<dbReference type="RefSeq" id="WP_210872973.1">
    <property type="nucleotide sequence ID" value="NZ_JAGPNL010000004.1"/>
</dbReference>
<feature type="compositionally biased region" description="Basic and acidic residues" evidence="1">
    <location>
        <begin position="40"/>
        <end position="56"/>
    </location>
</feature>
<gene>
    <name evidence="2" type="ORF">J5Y05_16175</name>
</gene>
<dbReference type="AlphaFoldDB" id="A0A940XGI9"/>
<evidence type="ECO:0000313" key="3">
    <source>
        <dbReference type="Proteomes" id="UP000677875"/>
    </source>
</evidence>
<feature type="compositionally biased region" description="Low complexity" evidence="1">
    <location>
        <begin position="57"/>
        <end position="71"/>
    </location>
</feature>